<keyword evidence="1" id="KW-1133">Transmembrane helix</keyword>
<dbReference type="Proteomes" id="UP000626026">
    <property type="component" value="Unassembled WGS sequence"/>
</dbReference>
<evidence type="ECO:0000259" key="2">
    <source>
        <dbReference type="PROSITE" id="PS50113"/>
    </source>
</evidence>
<dbReference type="InterPro" id="IPR013656">
    <property type="entry name" value="PAS_4"/>
</dbReference>
<accession>A0ABR7RGL7</accession>
<dbReference type="Pfam" id="PF00563">
    <property type="entry name" value="EAL"/>
    <property type="match status" value="1"/>
</dbReference>
<evidence type="ECO:0000313" key="5">
    <source>
        <dbReference type="EMBL" id="MBC9205240.1"/>
    </source>
</evidence>
<dbReference type="SUPFAM" id="SSF55073">
    <property type="entry name" value="Nucleotide cyclase"/>
    <property type="match status" value="1"/>
</dbReference>
<feature type="transmembrane region" description="Helical" evidence="1">
    <location>
        <begin position="161"/>
        <end position="179"/>
    </location>
</feature>
<gene>
    <name evidence="5" type="ORF">IBL26_00215</name>
</gene>
<dbReference type="PANTHER" id="PTHR44757:SF2">
    <property type="entry name" value="BIOFILM ARCHITECTURE MAINTENANCE PROTEIN MBAA"/>
    <property type="match status" value="1"/>
</dbReference>
<reference evidence="5 6" key="1">
    <citation type="journal article" date="2013" name="Int. J. Syst. Evol. Microbiol.">
        <title>Roseomonas aerophila sp. nov., isolated from air.</title>
        <authorList>
            <person name="Kim S.J."/>
            <person name="Weon H.Y."/>
            <person name="Ahn J.H."/>
            <person name="Hong S.B."/>
            <person name="Seok S.J."/>
            <person name="Whang K.S."/>
            <person name="Kwon S.W."/>
        </authorList>
    </citation>
    <scope>NUCLEOTIDE SEQUENCE [LARGE SCALE GENOMIC DNA]</scope>
    <source>
        <strain evidence="5 6">NBRC 108923</strain>
    </source>
</reference>
<dbReference type="CDD" id="cd01948">
    <property type="entry name" value="EAL"/>
    <property type="match status" value="1"/>
</dbReference>
<protein>
    <submittedName>
        <fullName evidence="5">EAL domain-containing protein</fullName>
    </submittedName>
</protein>
<evidence type="ECO:0000259" key="3">
    <source>
        <dbReference type="PROSITE" id="PS50883"/>
    </source>
</evidence>
<keyword evidence="6" id="KW-1185">Reference proteome</keyword>
<organism evidence="5 6">
    <name type="scientific">Teichococcus aerophilus</name>
    <dbReference type="NCBI Taxonomy" id="1224513"/>
    <lineage>
        <taxon>Bacteria</taxon>
        <taxon>Pseudomonadati</taxon>
        <taxon>Pseudomonadota</taxon>
        <taxon>Alphaproteobacteria</taxon>
        <taxon>Acetobacterales</taxon>
        <taxon>Roseomonadaceae</taxon>
        <taxon>Roseomonas</taxon>
    </lineage>
</organism>
<dbReference type="Pfam" id="PF00990">
    <property type="entry name" value="GGDEF"/>
    <property type="match status" value="1"/>
</dbReference>
<dbReference type="SMART" id="SM00267">
    <property type="entry name" value="GGDEF"/>
    <property type="match status" value="1"/>
</dbReference>
<dbReference type="InterPro" id="IPR000014">
    <property type="entry name" value="PAS"/>
</dbReference>
<evidence type="ECO:0000259" key="4">
    <source>
        <dbReference type="PROSITE" id="PS50887"/>
    </source>
</evidence>
<feature type="transmembrane region" description="Helical" evidence="1">
    <location>
        <begin position="50"/>
        <end position="67"/>
    </location>
</feature>
<evidence type="ECO:0000256" key="1">
    <source>
        <dbReference type="SAM" id="Phobius"/>
    </source>
</evidence>
<dbReference type="PANTHER" id="PTHR44757">
    <property type="entry name" value="DIGUANYLATE CYCLASE DGCP"/>
    <property type="match status" value="1"/>
</dbReference>
<dbReference type="EMBL" id="JACTVA010000001">
    <property type="protein sequence ID" value="MBC9205240.1"/>
    <property type="molecule type" value="Genomic_DNA"/>
</dbReference>
<dbReference type="Gene3D" id="3.20.20.450">
    <property type="entry name" value="EAL domain"/>
    <property type="match status" value="1"/>
</dbReference>
<feature type="transmembrane region" description="Helical" evidence="1">
    <location>
        <begin position="128"/>
        <end position="154"/>
    </location>
</feature>
<feature type="transmembrane region" description="Helical" evidence="1">
    <location>
        <begin position="88"/>
        <end position="108"/>
    </location>
</feature>
<feature type="domain" description="EAL" evidence="3">
    <location>
        <begin position="500"/>
        <end position="748"/>
    </location>
</feature>
<dbReference type="RefSeq" id="WP_206684101.1">
    <property type="nucleotide sequence ID" value="NZ_JACTVA010000001.1"/>
</dbReference>
<dbReference type="SUPFAM" id="SSF141868">
    <property type="entry name" value="EAL domain-like"/>
    <property type="match status" value="1"/>
</dbReference>
<dbReference type="InterPro" id="IPR035919">
    <property type="entry name" value="EAL_sf"/>
</dbReference>
<dbReference type="Gene3D" id="3.30.450.20">
    <property type="entry name" value="PAS domain"/>
    <property type="match status" value="1"/>
</dbReference>
<feature type="domain" description="PAC" evidence="2">
    <location>
        <begin position="277"/>
        <end position="331"/>
    </location>
</feature>
<dbReference type="InterPro" id="IPR000700">
    <property type="entry name" value="PAS-assoc_C"/>
</dbReference>
<dbReference type="NCBIfam" id="TIGR00229">
    <property type="entry name" value="sensory_box"/>
    <property type="match status" value="1"/>
</dbReference>
<proteinExistence type="predicted"/>
<dbReference type="SUPFAM" id="SSF55785">
    <property type="entry name" value="PYP-like sensor domain (PAS domain)"/>
    <property type="match status" value="1"/>
</dbReference>
<dbReference type="Gene3D" id="3.30.70.270">
    <property type="match status" value="1"/>
</dbReference>
<dbReference type="PROSITE" id="PS50113">
    <property type="entry name" value="PAC"/>
    <property type="match status" value="1"/>
</dbReference>
<dbReference type="CDD" id="cd01949">
    <property type="entry name" value="GGDEF"/>
    <property type="match status" value="1"/>
</dbReference>
<comment type="caution">
    <text evidence="5">The sequence shown here is derived from an EMBL/GenBank/DDBJ whole genome shotgun (WGS) entry which is preliminary data.</text>
</comment>
<dbReference type="InterPro" id="IPR035965">
    <property type="entry name" value="PAS-like_dom_sf"/>
</dbReference>
<dbReference type="SMART" id="SM00052">
    <property type="entry name" value="EAL"/>
    <property type="match status" value="1"/>
</dbReference>
<dbReference type="InterPro" id="IPR001633">
    <property type="entry name" value="EAL_dom"/>
</dbReference>
<dbReference type="CDD" id="cd00130">
    <property type="entry name" value="PAS"/>
    <property type="match status" value="1"/>
</dbReference>
<dbReference type="InterPro" id="IPR043128">
    <property type="entry name" value="Rev_trsase/Diguanyl_cyclase"/>
</dbReference>
<dbReference type="NCBIfam" id="TIGR00254">
    <property type="entry name" value="GGDEF"/>
    <property type="match status" value="1"/>
</dbReference>
<dbReference type="InterPro" id="IPR052155">
    <property type="entry name" value="Biofilm_reg_signaling"/>
</dbReference>
<evidence type="ECO:0000313" key="6">
    <source>
        <dbReference type="Proteomes" id="UP000626026"/>
    </source>
</evidence>
<sequence length="748" mass="82616">MVVRPPANAQEATVMGDQCNLLFLLCKLFSATGCVNVVVNSIAFGVSRDPFMMVMVAAILLLYAAILRVALRWKRERDDYRFLSQAQTLFTGLGFAWGTTIILFALNGTADQTVLLLGLASGVVSTPIISVPMAVAFGFFIPNALLSIYAVCLVMPHADMFSATAFISFCCYAAIGIMFTNMTFSGRSEARAALQREIETVNVFLREYEQGSPDWLWQTDRDGRIAEATPRMAEAVGLAPAILNGRKLAGLVSTVRDNEGAEDRNRQDLAGCFQDRQAFREMLVRHEGAHGVRWSRLTGHPVYDHRGRIAGFRGIGRDVTAEHEAREKVNFLARHDSLTGLLNRRAFVEVVADLCKEKRSFALVFIDLDNFKGINDTYGHHAGDQLLQSIAGRIHHSIRPQDTGARLGGDEFALLVMGADGEEGLAVAERLAQQLGQTFAVDGIKIHPGASIGVSACPKDAHDPQRLMMLADLALYKAKEQGKGKACLFERWIEEEHHSLITREAELAEAIRKDQIGVHYQPIVDLKSHRIVSAEALVRWNHPTRGCIPPSEFIGTAERCGLMEELGEVVLRTACRDAMTWTTPIQVNVNLSPRQLRSGRFPEILAQALEASGLPSERLGIEITENVLLDQDDKTLRQLDSIRSQGAKLILDDFGTGYSSLTYLHEVEVDGIKIDAAFTSKLPEKKVAMIYRMIARLALDLNIYVVAEGVEEPSQMEWLNQNGIRFAQGYLLGRPAPSPPATRVEYLA</sequence>
<name>A0ABR7RGL7_9PROT</name>
<dbReference type="Pfam" id="PF08448">
    <property type="entry name" value="PAS_4"/>
    <property type="match status" value="1"/>
</dbReference>
<feature type="transmembrane region" description="Helical" evidence="1">
    <location>
        <begin position="21"/>
        <end position="44"/>
    </location>
</feature>
<keyword evidence="1" id="KW-0472">Membrane</keyword>
<feature type="domain" description="GGDEF" evidence="4">
    <location>
        <begin position="359"/>
        <end position="491"/>
    </location>
</feature>
<dbReference type="InterPro" id="IPR000160">
    <property type="entry name" value="GGDEF_dom"/>
</dbReference>
<keyword evidence="1" id="KW-0812">Transmembrane</keyword>
<dbReference type="PROSITE" id="PS50887">
    <property type="entry name" value="GGDEF"/>
    <property type="match status" value="1"/>
</dbReference>
<dbReference type="PROSITE" id="PS50883">
    <property type="entry name" value="EAL"/>
    <property type="match status" value="1"/>
</dbReference>
<dbReference type="InterPro" id="IPR029787">
    <property type="entry name" value="Nucleotide_cyclase"/>
</dbReference>